<evidence type="ECO:0000313" key="2">
    <source>
        <dbReference type="Proteomes" id="UP000646548"/>
    </source>
</evidence>
<accession>A0A834C9H0</accession>
<proteinExistence type="predicted"/>
<sequence length="124" mass="13998">MTQVQQTIQPTTHHVTPRKLLGRLFAFSPPFQMSTCECPRSPLCRCKRGHKKIASAVFPLAIFVNFGEQSNLRRKQVGLNNGKLSVFLYWPESLISTFVITELLQPPQCFSAFVTQQTDVNLGC</sequence>
<name>A0A834C9H0_ORYME</name>
<organism evidence="1 2">
    <name type="scientific">Oryzias melastigma</name>
    <name type="common">Marine medaka</name>
    <dbReference type="NCBI Taxonomy" id="30732"/>
    <lineage>
        <taxon>Eukaryota</taxon>
        <taxon>Metazoa</taxon>
        <taxon>Chordata</taxon>
        <taxon>Craniata</taxon>
        <taxon>Vertebrata</taxon>
        <taxon>Euteleostomi</taxon>
        <taxon>Actinopterygii</taxon>
        <taxon>Neopterygii</taxon>
        <taxon>Teleostei</taxon>
        <taxon>Neoteleostei</taxon>
        <taxon>Acanthomorphata</taxon>
        <taxon>Ovalentaria</taxon>
        <taxon>Atherinomorphae</taxon>
        <taxon>Beloniformes</taxon>
        <taxon>Adrianichthyidae</taxon>
        <taxon>Oryziinae</taxon>
        <taxon>Oryzias</taxon>
    </lineage>
</organism>
<dbReference type="EMBL" id="WKFB01000419">
    <property type="protein sequence ID" value="KAF6723578.1"/>
    <property type="molecule type" value="Genomic_DNA"/>
</dbReference>
<gene>
    <name evidence="1" type="ORF">FQA47_017087</name>
</gene>
<comment type="caution">
    <text evidence="1">The sequence shown here is derived from an EMBL/GenBank/DDBJ whole genome shotgun (WGS) entry which is preliminary data.</text>
</comment>
<dbReference type="AlphaFoldDB" id="A0A834C9H0"/>
<dbReference type="Proteomes" id="UP000646548">
    <property type="component" value="Unassembled WGS sequence"/>
</dbReference>
<evidence type="ECO:0000313" key="1">
    <source>
        <dbReference type="EMBL" id="KAF6723578.1"/>
    </source>
</evidence>
<reference evidence="1" key="1">
    <citation type="journal article" name="BMC Genomics">
        <title>Long-read sequencing and de novo genome assembly of marine medaka (Oryzias melastigma).</title>
        <authorList>
            <person name="Liang P."/>
            <person name="Saqib H.S.A."/>
            <person name="Ni X."/>
            <person name="Shen Y."/>
        </authorList>
    </citation>
    <scope>NUCLEOTIDE SEQUENCE</scope>
    <source>
        <strain evidence="1">Bigg-433</strain>
    </source>
</reference>
<protein>
    <submittedName>
        <fullName evidence="1">Uncharacterized protein</fullName>
    </submittedName>
</protein>